<name>A0A545T8L5_9GAMM</name>
<dbReference type="InterPro" id="IPR012337">
    <property type="entry name" value="RNaseH-like_sf"/>
</dbReference>
<dbReference type="SMART" id="SM00479">
    <property type="entry name" value="EXOIII"/>
    <property type="match status" value="1"/>
</dbReference>
<sequence>MHLNVDNYQYFLIIDLEATCCDKQSIARQDMETIEIGAVMVEAEELTTVDEFTLFIKPIKHPKLTNFCTELTSITQSDIDTAPGFPDAVKQFKQWLYQYDSFLFCSWGDYDKGQLERDCQLHNIPYPIGSEHLNIKKMFSTSQNLKKKFGMARALTLAGLPLHGAHHRGIDDAKNMAQLMPYILGRKKISEKI</sequence>
<dbReference type="InterPro" id="IPR051274">
    <property type="entry name" value="3-5_Exoribonuclease"/>
</dbReference>
<organism evidence="5 6">
    <name type="scientific">Exilibacterium tricleocarpae</name>
    <dbReference type="NCBI Taxonomy" id="2591008"/>
    <lineage>
        <taxon>Bacteria</taxon>
        <taxon>Pseudomonadati</taxon>
        <taxon>Pseudomonadota</taxon>
        <taxon>Gammaproteobacteria</taxon>
        <taxon>Cellvibrionales</taxon>
        <taxon>Cellvibrionaceae</taxon>
        <taxon>Exilibacterium</taxon>
    </lineage>
</organism>
<accession>A0A545T8L5</accession>
<dbReference type="Gene3D" id="3.30.420.10">
    <property type="entry name" value="Ribonuclease H-like superfamily/Ribonuclease H"/>
    <property type="match status" value="1"/>
</dbReference>
<evidence type="ECO:0000313" key="6">
    <source>
        <dbReference type="Proteomes" id="UP000319732"/>
    </source>
</evidence>
<dbReference type="SUPFAM" id="SSF53098">
    <property type="entry name" value="Ribonuclease H-like"/>
    <property type="match status" value="1"/>
</dbReference>
<evidence type="ECO:0000256" key="2">
    <source>
        <dbReference type="ARBA" id="ARBA00022801"/>
    </source>
</evidence>
<keyword evidence="6" id="KW-1185">Reference proteome</keyword>
<dbReference type="InterPro" id="IPR036397">
    <property type="entry name" value="RNaseH_sf"/>
</dbReference>
<dbReference type="PANTHER" id="PTHR23044">
    <property type="entry name" value="3'-5' EXONUCLEASE ERI1-RELATED"/>
    <property type="match status" value="1"/>
</dbReference>
<gene>
    <name evidence="5" type="ORF">FKG94_17405</name>
</gene>
<dbReference type="PANTHER" id="PTHR23044:SF61">
    <property type="entry name" value="3'-5' EXORIBONUCLEASE 1-RELATED"/>
    <property type="match status" value="1"/>
</dbReference>
<dbReference type="GO" id="GO:0006259">
    <property type="term" value="P:DNA metabolic process"/>
    <property type="evidence" value="ECO:0007669"/>
    <property type="project" value="UniProtKB-ARBA"/>
</dbReference>
<dbReference type="GO" id="GO:0000175">
    <property type="term" value="F:3'-5'-RNA exonuclease activity"/>
    <property type="evidence" value="ECO:0007669"/>
    <property type="project" value="InterPro"/>
</dbReference>
<protein>
    <submittedName>
        <fullName evidence="5">Exonuclease domain-containing protein</fullName>
    </submittedName>
</protein>
<evidence type="ECO:0000313" key="5">
    <source>
        <dbReference type="EMBL" id="TQV73564.1"/>
    </source>
</evidence>
<reference evidence="5 6" key="1">
    <citation type="submission" date="2019-06" db="EMBL/GenBank/DDBJ databases">
        <title>Whole genome sequence for Cellvibrionaceae sp. R142.</title>
        <authorList>
            <person name="Wang G."/>
        </authorList>
    </citation>
    <scope>NUCLEOTIDE SEQUENCE [LARGE SCALE GENOMIC DNA]</scope>
    <source>
        <strain evidence="5 6">R142</strain>
    </source>
</reference>
<evidence type="ECO:0000256" key="1">
    <source>
        <dbReference type="ARBA" id="ARBA00022722"/>
    </source>
</evidence>
<dbReference type="Proteomes" id="UP000319732">
    <property type="component" value="Unassembled WGS sequence"/>
</dbReference>
<dbReference type="GO" id="GO:0003676">
    <property type="term" value="F:nucleic acid binding"/>
    <property type="evidence" value="ECO:0007669"/>
    <property type="project" value="InterPro"/>
</dbReference>
<dbReference type="EMBL" id="VHSG01000018">
    <property type="protein sequence ID" value="TQV73564.1"/>
    <property type="molecule type" value="Genomic_DNA"/>
</dbReference>
<dbReference type="RefSeq" id="WP_142905691.1">
    <property type="nucleotide sequence ID" value="NZ_ML660097.1"/>
</dbReference>
<evidence type="ECO:0000256" key="3">
    <source>
        <dbReference type="ARBA" id="ARBA00022839"/>
    </source>
</evidence>
<dbReference type="CDD" id="cd06133">
    <property type="entry name" value="ERI-1_3'hExo_like"/>
    <property type="match status" value="1"/>
</dbReference>
<evidence type="ECO:0000259" key="4">
    <source>
        <dbReference type="SMART" id="SM00479"/>
    </source>
</evidence>
<proteinExistence type="predicted"/>
<dbReference type="OrthoDB" id="4563729at2"/>
<comment type="caution">
    <text evidence="5">The sequence shown here is derived from an EMBL/GenBank/DDBJ whole genome shotgun (WGS) entry which is preliminary data.</text>
</comment>
<feature type="domain" description="Exonuclease" evidence="4">
    <location>
        <begin position="10"/>
        <end position="189"/>
    </location>
</feature>
<dbReference type="AlphaFoldDB" id="A0A545T8L5"/>
<dbReference type="Pfam" id="PF00929">
    <property type="entry name" value="RNase_T"/>
    <property type="match status" value="1"/>
</dbReference>
<keyword evidence="3 5" id="KW-0269">Exonuclease</keyword>
<keyword evidence="2" id="KW-0378">Hydrolase</keyword>
<keyword evidence="1" id="KW-0540">Nuclease</keyword>
<dbReference type="InterPro" id="IPR047201">
    <property type="entry name" value="ERI-1_3'hExo-like"/>
</dbReference>
<dbReference type="InterPro" id="IPR013520">
    <property type="entry name" value="Ribonucl_H"/>
</dbReference>